<dbReference type="InterPro" id="IPR032710">
    <property type="entry name" value="NTF2-like_dom_sf"/>
</dbReference>
<gene>
    <name evidence="2" type="ORF">SAMN02745136_03793</name>
</gene>
<dbReference type="STRING" id="1121322.SAMN02745136_03793"/>
<keyword evidence="3" id="KW-1185">Reference proteome</keyword>
<organism evidence="2 3">
    <name type="scientific">Anaerocolumna jejuensis DSM 15929</name>
    <dbReference type="NCBI Taxonomy" id="1121322"/>
    <lineage>
        <taxon>Bacteria</taxon>
        <taxon>Bacillati</taxon>
        <taxon>Bacillota</taxon>
        <taxon>Clostridia</taxon>
        <taxon>Lachnospirales</taxon>
        <taxon>Lachnospiraceae</taxon>
        <taxon>Anaerocolumna</taxon>
    </lineage>
</organism>
<dbReference type="Gene3D" id="3.10.450.50">
    <property type="match status" value="1"/>
</dbReference>
<dbReference type="RefSeq" id="WP_242962546.1">
    <property type="nucleotide sequence ID" value="NZ_FRAC01000021.1"/>
</dbReference>
<evidence type="ECO:0000313" key="2">
    <source>
        <dbReference type="EMBL" id="SHK98183.1"/>
    </source>
</evidence>
<dbReference type="Pfam" id="PF12680">
    <property type="entry name" value="SnoaL_2"/>
    <property type="match status" value="1"/>
</dbReference>
<dbReference type="AlphaFoldDB" id="A0A1M6WWW7"/>
<dbReference type="InterPro" id="IPR037401">
    <property type="entry name" value="SnoaL-like"/>
</dbReference>
<dbReference type="SUPFAM" id="SSF54427">
    <property type="entry name" value="NTF2-like"/>
    <property type="match status" value="1"/>
</dbReference>
<feature type="domain" description="SnoaL-like" evidence="1">
    <location>
        <begin position="8"/>
        <end position="107"/>
    </location>
</feature>
<protein>
    <submittedName>
        <fullName evidence="2">SnoaL-like domain-containing protein</fullName>
    </submittedName>
</protein>
<accession>A0A1M6WWW7</accession>
<name>A0A1M6WWW7_9FIRM</name>
<dbReference type="Proteomes" id="UP000184386">
    <property type="component" value="Unassembled WGS sequence"/>
</dbReference>
<proteinExistence type="predicted"/>
<dbReference type="EMBL" id="FRAC01000021">
    <property type="protein sequence ID" value="SHK98183.1"/>
    <property type="molecule type" value="Genomic_DNA"/>
</dbReference>
<evidence type="ECO:0000313" key="3">
    <source>
        <dbReference type="Proteomes" id="UP000184386"/>
    </source>
</evidence>
<reference evidence="2 3" key="1">
    <citation type="submission" date="2016-11" db="EMBL/GenBank/DDBJ databases">
        <authorList>
            <person name="Jaros S."/>
            <person name="Januszkiewicz K."/>
            <person name="Wedrychowicz H."/>
        </authorList>
    </citation>
    <scope>NUCLEOTIDE SEQUENCE [LARGE SCALE GENOMIC DNA]</scope>
    <source>
        <strain evidence="2 3">DSM 15929</strain>
    </source>
</reference>
<sequence length="136" mass="16094">MEEREKMIREYFEAWLRNDPSCLSSVFAPNITYTECYGPVYTGIEQIIRWFQDWNHKGKVTAWDIKQFIHQGSTMAVEWYFECIYENNRDGFDGVSVITFDASDKIAALKEFQSKQSIISPMQINRIKMRLRCPCI</sequence>
<evidence type="ECO:0000259" key="1">
    <source>
        <dbReference type="Pfam" id="PF12680"/>
    </source>
</evidence>